<dbReference type="PRINTS" id="PR00081">
    <property type="entry name" value="GDHRDH"/>
</dbReference>
<dbReference type="Proteomes" id="UP000243589">
    <property type="component" value="Unassembled WGS sequence"/>
</dbReference>
<reference evidence="4 5" key="1">
    <citation type="submission" date="2016-01" db="EMBL/GenBank/DDBJ databases">
        <title>Use of Whole Genome Sequencing to ascertain that Brevibacterium massiliense (Roux, Raoult 2009) is a later heterotypic synonym of Brevibacterium ravenspurgense (Mages 2008).</title>
        <authorList>
            <person name="Bernier A.-M."/>
            <person name="Burdz T."/>
            <person name="Huynh C."/>
            <person name="Pachecho A.L."/>
            <person name="Wiebe D."/>
            <person name="Bonner C."/>
            <person name="Bernard K."/>
        </authorList>
    </citation>
    <scope>NUCLEOTIDE SEQUENCE [LARGE SCALE GENOMIC DNA]</scope>
    <source>
        <strain evidence="4 5">CCUG56047</strain>
    </source>
</reference>
<dbReference type="InterPro" id="IPR002347">
    <property type="entry name" value="SDR_fam"/>
</dbReference>
<dbReference type="EC" id="1.1.1.100" evidence="4"/>
<dbReference type="GO" id="GO:0004316">
    <property type="term" value="F:3-oxoacyl-[acyl-carrier-protein] reductase (NADPH) activity"/>
    <property type="evidence" value="ECO:0007669"/>
    <property type="project" value="UniProtKB-EC"/>
</dbReference>
<comment type="caution">
    <text evidence="4">The sequence shown here is derived from an EMBL/GenBank/DDBJ whole genome shotgun (WGS) entry which is preliminary data.</text>
</comment>
<dbReference type="InterPro" id="IPR057326">
    <property type="entry name" value="KR_dom"/>
</dbReference>
<dbReference type="EMBL" id="LQQC01000012">
    <property type="protein sequence ID" value="KXZ57236.1"/>
    <property type="molecule type" value="Genomic_DNA"/>
</dbReference>
<evidence type="ECO:0000256" key="2">
    <source>
        <dbReference type="ARBA" id="ARBA00023002"/>
    </source>
</evidence>
<name>A0A150H535_9MICO</name>
<comment type="similarity">
    <text evidence="1">Belongs to the short-chain dehydrogenases/reductases (SDR) family.</text>
</comment>
<dbReference type="PANTHER" id="PTHR42760">
    <property type="entry name" value="SHORT-CHAIN DEHYDROGENASES/REDUCTASES FAMILY MEMBER"/>
    <property type="match status" value="1"/>
</dbReference>
<dbReference type="InterPro" id="IPR036291">
    <property type="entry name" value="NAD(P)-bd_dom_sf"/>
</dbReference>
<dbReference type="InterPro" id="IPR020904">
    <property type="entry name" value="Sc_DH/Rdtase_CS"/>
</dbReference>
<keyword evidence="5" id="KW-1185">Reference proteome</keyword>
<dbReference type="Gene3D" id="3.40.50.720">
    <property type="entry name" value="NAD(P)-binding Rossmann-like Domain"/>
    <property type="match status" value="1"/>
</dbReference>
<evidence type="ECO:0000256" key="1">
    <source>
        <dbReference type="ARBA" id="ARBA00006484"/>
    </source>
</evidence>
<evidence type="ECO:0000259" key="3">
    <source>
        <dbReference type="SMART" id="SM00822"/>
    </source>
</evidence>
<evidence type="ECO:0000313" key="5">
    <source>
        <dbReference type="Proteomes" id="UP000243589"/>
    </source>
</evidence>
<organism evidence="4 5">
    <name type="scientific">Brevibacterium ravenspurgense</name>
    <dbReference type="NCBI Taxonomy" id="479117"/>
    <lineage>
        <taxon>Bacteria</taxon>
        <taxon>Bacillati</taxon>
        <taxon>Actinomycetota</taxon>
        <taxon>Actinomycetes</taxon>
        <taxon>Micrococcales</taxon>
        <taxon>Brevibacteriaceae</taxon>
        <taxon>Brevibacterium</taxon>
    </lineage>
</organism>
<dbReference type="RefSeq" id="WP_062022508.1">
    <property type="nucleotide sequence ID" value="NZ_LQQC01000012.1"/>
</dbReference>
<dbReference type="SMART" id="SM00822">
    <property type="entry name" value="PKS_KR"/>
    <property type="match status" value="1"/>
</dbReference>
<keyword evidence="2 4" id="KW-0560">Oxidoreductase</keyword>
<dbReference type="PANTHER" id="PTHR42760:SF115">
    <property type="entry name" value="3-OXOACYL-[ACYL-CARRIER-PROTEIN] REDUCTASE FABG"/>
    <property type="match status" value="1"/>
</dbReference>
<accession>A0A150H535</accession>
<sequence>MSTVLITGGSRGIGRHLADGFAAAGWNVILTATDEARAAAAAQQIAQARGTRVIGAELQAAEPESVEALAERTADIEQQLGEPVTTVINNAGVVESPEGPVWDVPAEQLMRTLDTNIRGPFLMVQAFAKRLLETAEASGEPCRIIDLNSGSGAQGTPAYAAYSASKAALFRLADSVHVYGYDKGLRIFEMAPGVIESDMTGSMAMHDWRGSSDWTDPEDVVALALALASGDLDAYSGRFVRAGLDTPESLAKTAAAGLAEDFRRLAVRMD</sequence>
<dbReference type="Pfam" id="PF00106">
    <property type="entry name" value="adh_short"/>
    <property type="match status" value="1"/>
</dbReference>
<protein>
    <submittedName>
        <fullName evidence="4">3-oxoacyl-[acyl-carrier-protein] reductase FabG</fullName>
        <ecNumber evidence="4">1.1.1.100</ecNumber>
    </submittedName>
</protein>
<proteinExistence type="inferred from homology"/>
<dbReference type="PROSITE" id="PS00061">
    <property type="entry name" value="ADH_SHORT"/>
    <property type="match status" value="1"/>
</dbReference>
<evidence type="ECO:0000313" key="4">
    <source>
        <dbReference type="EMBL" id="KXZ57236.1"/>
    </source>
</evidence>
<dbReference type="PATRIC" id="fig|479117.4.peg.1739"/>
<dbReference type="SUPFAM" id="SSF51735">
    <property type="entry name" value="NAD(P)-binding Rossmann-fold domains"/>
    <property type="match status" value="1"/>
</dbReference>
<dbReference type="CDD" id="cd05233">
    <property type="entry name" value="SDR_c"/>
    <property type="match status" value="1"/>
</dbReference>
<gene>
    <name evidence="4" type="primary">fabG_4</name>
    <name evidence="4" type="ORF">Bravens_01754</name>
</gene>
<feature type="domain" description="Ketoreductase" evidence="3">
    <location>
        <begin position="2"/>
        <end position="193"/>
    </location>
</feature>
<dbReference type="AlphaFoldDB" id="A0A150H535"/>